<protein>
    <recommendedName>
        <fullName evidence="3">Aminoglycoside phosphotransferase domain-containing protein</fullName>
    </recommendedName>
</protein>
<comment type="caution">
    <text evidence="1">The sequence shown here is derived from an EMBL/GenBank/DDBJ whole genome shotgun (WGS) entry which is preliminary data.</text>
</comment>
<evidence type="ECO:0008006" key="3">
    <source>
        <dbReference type="Google" id="ProtNLM"/>
    </source>
</evidence>
<reference evidence="1 2" key="1">
    <citation type="submission" date="2019-10" db="EMBL/GenBank/DDBJ databases">
        <title>Nocardia macrotermitis sp. nov. and Nocardia aurantia sp. nov., isolated from the gut of fungus growing-termite Macrotermes natalensis.</title>
        <authorList>
            <person name="Benndorf R."/>
            <person name="Schwitalla J."/>
            <person name="Martin K."/>
            <person name="De Beer W."/>
            <person name="Kaster A.-K."/>
            <person name="Vollmers J."/>
            <person name="Poulsen M."/>
            <person name="Beemelmanns C."/>
        </authorList>
    </citation>
    <scope>NUCLEOTIDE SEQUENCE [LARGE SCALE GENOMIC DNA]</scope>
    <source>
        <strain evidence="1 2">RB56</strain>
    </source>
</reference>
<dbReference type="AlphaFoldDB" id="A0A7K0DLI3"/>
<dbReference type="InterPro" id="IPR011009">
    <property type="entry name" value="Kinase-like_dom_sf"/>
</dbReference>
<sequence>MRPPGRTGYFPAMHVPSRQHRSPDARAAPRHHCFPTAPVSLSATPLHPLARWATDAATALGITITGPAEEMRRRDWTLLARIPTTAGPLWAKACARAFAHEGPLLHTLHRLAPGSVPEPLALHRDNGWFLTADGGETLRADPAQRIPPGTGSHPAPARWQSALRTYAQLQQQLSPHITELRATGVPDLPPARLLEVYQHYEHRAPGLTAAITDAAAELDRYGRLTLEHNDLHPGHVFATGTRFFDWGDAVLTHPFLSMRTLHDPNRETYFDAWRTLGPVTPTEIALAERLAPLTALHPWRTLDLTPGSPAAPLAHFVDDLLTQLRNGFER</sequence>
<accession>A0A7K0DLI3</accession>
<name>A0A7K0DLI3_9NOCA</name>
<keyword evidence="2" id="KW-1185">Reference proteome</keyword>
<evidence type="ECO:0000313" key="2">
    <source>
        <dbReference type="Proteomes" id="UP000431401"/>
    </source>
</evidence>
<evidence type="ECO:0000313" key="1">
    <source>
        <dbReference type="EMBL" id="MQY25674.1"/>
    </source>
</evidence>
<dbReference type="Proteomes" id="UP000431401">
    <property type="component" value="Unassembled WGS sequence"/>
</dbReference>
<dbReference type="SUPFAM" id="SSF56112">
    <property type="entry name" value="Protein kinase-like (PK-like)"/>
    <property type="match status" value="1"/>
</dbReference>
<gene>
    <name evidence="1" type="ORF">NRB56_12310</name>
</gene>
<organism evidence="1 2">
    <name type="scientific">Nocardia aurantia</name>
    <dbReference type="NCBI Taxonomy" id="2585199"/>
    <lineage>
        <taxon>Bacteria</taxon>
        <taxon>Bacillati</taxon>
        <taxon>Actinomycetota</taxon>
        <taxon>Actinomycetes</taxon>
        <taxon>Mycobacteriales</taxon>
        <taxon>Nocardiaceae</taxon>
        <taxon>Nocardia</taxon>
    </lineage>
</organism>
<proteinExistence type="predicted"/>
<dbReference type="EMBL" id="WEGI01000002">
    <property type="protein sequence ID" value="MQY25674.1"/>
    <property type="molecule type" value="Genomic_DNA"/>
</dbReference>